<proteinExistence type="predicted"/>
<dbReference type="Proteomes" id="UP000663879">
    <property type="component" value="Unassembled WGS sequence"/>
</dbReference>
<keyword evidence="3" id="KW-1185">Reference proteome</keyword>
<name>A0A813WYL2_9BILA</name>
<protein>
    <submittedName>
        <fullName evidence="2">Uncharacterized protein</fullName>
    </submittedName>
</protein>
<gene>
    <name evidence="2" type="ORF">OXX778_LOCUS9262</name>
</gene>
<evidence type="ECO:0000313" key="3">
    <source>
        <dbReference type="Proteomes" id="UP000663879"/>
    </source>
</evidence>
<organism evidence="2 3">
    <name type="scientific">Brachionus calyciflorus</name>
    <dbReference type="NCBI Taxonomy" id="104777"/>
    <lineage>
        <taxon>Eukaryota</taxon>
        <taxon>Metazoa</taxon>
        <taxon>Spiralia</taxon>
        <taxon>Gnathifera</taxon>
        <taxon>Rotifera</taxon>
        <taxon>Eurotatoria</taxon>
        <taxon>Monogononta</taxon>
        <taxon>Pseudotrocha</taxon>
        <taxon>Ploima</taxon>
        <taxon>Brachionidae</taxon>
        <taxon>Brachionus</taxon>
    </lineage>
</organism>
<reference evidence="2" key="1">
    <citation type="submission" date="2021-02" db="EMBL/GenBank/DDBJ databases">
        <authorList>
            <person name="Nowell W R."/>
        </authorList>
    </citation>
    <scope>NUCLEOTIDE SEQUENCE</scope>
    <source>
        <strain evidence="2">Ploen Becks lab</strain>
    </source>
</reference>
<evidence type="ECO:0000256" key="1">
    <source>
        <dbReference type="SAM" id="MobiDB-lite"/>
    </source>
</evidence>
<dbReference type="OrthoDB" id="10535403at2759"/>
<accession>A0A813WYL2</accession>
<dbReference type="AlphaFoldDB" id="A0A813WYL2"/>
<evidence type="ECO:0000313" key="2">
    <source>
        <dbReference type="EMBL" id="CAF0857353.1"/>
    </source>
</evidence>
<dbReference type="EMBL" id="CAJNOC010001352">
    <property type="protein sequence ID" value="CAF0857353.1"/>
    <property type="molecule type" value="Genomic_DNA"/>
</dbReference>
<comment type="caution">
    <text evidence="2">The sequence shown here is derived from an EMBL/GenBank/DDBJ whole genome shotgun (WGS) entry which is preliminary data.</text>
</comment>
<sequence>MSKHHVILKSKTLDVPIIITSSISDESQFNFSESNDQLTHIVGTKYKLDKGFSLDSHYLHSQNSLSSSSTSNDLTSTPNSVSSSNSSLQSQLNTSFQFHNQKYLQPPPVVNLTTLTSANNINADFEVNNLYYQSYLYEDNRNLEENQIL</sequence>
<feature type="region of interest" description="Disordered" evidence="1">
    <location>
        <begin position="63"/>
        <end position="87"/>
    </location>
</feature>